<accession>A0A8C8S0M6</accession>
<reference evidence="6" key="1">
    <citation type="submission" date="2025-08" db="UniProtKB">
        <authorList>
            <consortium name="Ensembl"/>
        </authorList>
    </citation>
    <scope>IDENTIFICATION</scope>
</reference>
<dbReference type="Gene3D" id="2.60.40.10">
    <property type="entry name" value="Immunoglobulins"/>
    <property type="match status" value="1"/>
</dbReference>
<reference evidence="6" key="2">
    <citation type="submission" date="2025-09" db="UniProtKB">
        <authorList>
            <consortium name="Ensembl"/>
        </authorList>
    </citation>
    <scope>IDENTIFICATION</scope>
</reference>
<dbReference type="GO" id="GO:0005737">
    <property type="term" value="C:cytoplasm"/>
    <property type="evidence" value="ECO:0007669"/>
    <property type="project" value="UniProtKB-SubCell"/>
</dbReference>
<dbReference type="InterPro" id="IPR013783">
    <property type="entry name" value="Ig-like_fold"/>
</dbReference>
<dbReference type="InterPro" id="IPR036179">
    <property type="entry name" value="Ig-like_dom_sf"/>
</dbReference>
<evidence type="ECO:0000313" key="6">
    <source>
        <dbReference type="Ensembl" id="ENSPCEP00000013168.1"/>
    </source>
</evidence>
<keyword evidence="7" id="KW-1185">Reference proteome</keyword>
<comment type="subcellular location">
    <subcellularLocation>
        <location evidence="1">Cytoplasm</location>
    </subcellularLocation>
</comment>
<dbReference type="InterPro" id="IPR052385">
    <property type="entry name" value="Obscurin/Obscurin-like_Reg"/>
</dbReference>
<feature type="domain" description="Ig-like" evidence="5">
    <location>
        <begin position="59"/>
        <end position="148"/>
    </location>
</feature>
<evidence type="ECO:0000256" key="1">
    <source>
        <dbReference type="ARBA" id="ARBA00004496"/>
    </source>
</evidence>
<dbReference type="Ensembl" id="ENSPCET00000013648.1">
    <property type="protein sequence ID" value="ENSPCEP00000013168.1"/>
    <property type="gene ID" value="ENSPCEG00000010447.1"/>
</dbReference>
<evidence type="ECO:0000313" key="7">
    <source>
        <dbReference type="Proteomes" id="UP000694393"/>
    </source>
</evidence>
<dbReference type="InterPro" id="IPR007110">
    <property type="entry name" value="Ig-like_dom"/>
</dbReference>
<name>A0A8C8S0M6_9SAUR</name>
<sequence>MLPSRRHPRLGAGLGDGALPGRRAGWGRFSHCAGERAGWPGRALPNEGCRCLVSPCPEPPVRIVSSNEDAAHRYLAAERMVLACELSRADVPVQWYKDGVEVEEGESLILERQGPHRRLVIPSARPQDTGEFVCDAGGDSVFYNITVTGR</sequence>
<evidence type="ECO:0000256" key="4">
    <source>
        <dbReference type="ARBA" id="ARBA00023157"/>
    </source>
</evidence>
<keyword evidence="4" id="KW-1015">Disulfide bond</keyword>
<evidence type="ECO:0000259" key="5">
    <source>
        <dbReference type="PROSITE" id="PS50835"/>
    </source>
</evidence>
<dbReference type="Pfam" id="PF07679">
    <property type="entry name" value="I-set"/>
    <property type="match status" value="1"/>
</dbReference>
<dbReference type="PANTHER" id="PTHR35971:SF5">
    <property type="entry name" value="OBSCURIN LIKE CYTOSKELETAL ADAPTOR 1"/>
    <property type="match status" value="1"/>
</dbReference>
<evidence type="ECO:0000256" key="2">
    <source>
        <dbReference type="ARBA" id="ARBA00022490"/>
    </source>
</evidence>
<dbReference type="PANTHER" id="PTHR35971">
    <property type="entry name" value="SI:DKEY-31G6.6"/>
    <property type="match status" value="1"/>
</dbReference>
<protein>
    <recommendedName>
        <fullName evidence="5">Ig-like domain-containing protein</fullName>
    </recommendedName>
</protein>
<dbReference type="FunFam" id="2.60.40.10:FF:000241">
    <property type="entry name" value="obscurin-like protein 1 isoform X2"/>
    <property type="match status" value="1"/>
</dbReference>
<dbReference type="SUPFAM" id="SSF48726">
    <property type="entry name" value="Immunoglobulin"/>
    <property type="match status" value="1"/>
</dbReference>
<organism evidence="6 7">
    <name type="scientific">Pelusios castaneus</name>
    <name type="common">West African mud turtle</name>
    <dbReference type="NCBI Taxonomy" id="367368"/>
    <lineage>
        <taxon>Eukaryota</taxon>
        <taxon>Metazoa</taxon>
        <taxon>Chordata</taxon>
        <taxon>Craniata</taxon>
        <taxon>Vertebrata</taxon>
        <taxon>Euteleostomi</taxon>
        <taxon>Archelosauria</taxon>
        <taxon>Testudinata</taxon>
        <taxon>Testudines</taxon>
        <taxon>Pleurodira</taxon>
        <taxon>Pelomedusidae</taxon>
        <taxon>Pelusios</taxon>
    </lineage>
</organism>
<dbReference type="AlphaFoldDB" id="A0A8C8S0M6"/>
<dbReference type="Proteomes" id="UP000694393">
    <property type="component" value="Unplaced"/>
</dbReference>
<keyword evidence="2" id="KW-0963">Cytoplasm</keyword>
<evidence type="ECO:0000256" key="3">
    <source>
        <dbReference type="ARBA" id="ARBA00022553"/>
    </source>
</evidence>
<keyword evidence="3" id="KW-0597">Phosphoprotein</keyword>
<proteinExistence type="predicted"/>
<dbReference type="PROSITE" id="PS50835">
    <property type="entry name" value="IG_LIKE"/>
    <property type="match status" value="1"/>
</dbReference>
<dbReference type="InterPro" id="IPR013098">
    <property type="entry name" value="Ig_I-set"/>
</dbReference>